<reference evidence="1" key="1">
    <citation type="submission" date="2022-03" db="EMBL/GenBank/DDBJ databases">
        <authorList>
            <person name="Martin H S."/>
        </authorList>
    </citation>
    <scope>NUCLEOTIDE SEQUENCE</scope>
</reference>
<feature type="non-terminal residue" evidence="1">
    <location>
        <position position="1"/>
    </location>
</feature>
<accession>A0ABN8HJ70</accession>
<name>A0ABN8HJ70_9NEOP</name>
<dbReference type="EMBL" id="OW152813">
    <property type="protein sequence ID" value="CAH2034341.1"/>
    <property type="molecule type" value="Genomic_DNA"/>
</dbReference>
<sequence>MTIVPAHPYSSATELILKTVALGFPATGGHAPYLTNLTPSAAVTLVNPESNTGSVALTHSPPLSRYNKASTSPHPLIHTPVDNLPPNTPSHYIASLNMPTRRHVESSRKFTRILQCGNLVPGCLPRNPIPQFPTRNEVVGWRTPPRFHAISRNFSAMPHCG</sequence>
<evidence type="ECO:0000313" key="1">
    <source>
        <dbReference type="EMBL" id="CAH2034341.1"/>
    </source>
</evidence>
<protein>
    <submittedName>
        <fullName evidence="1">Uncharacterized protein</fullName>
    </submittedName>
</protein>
<proteinExistence type="predicted"/>
<organism evidence="1 2">
    <name type="scientific">Iphiclides podalirius</name>
    <name type="common">scarce swallowtail</name>
    <dbReference type="NCBI Taxonomy" id="110791"/>
    <lineage>
        <taxon>Eukaryota</taxon>
        <taxon>Metazoa</taxon>
        <taxon>Ecdysozoa</taxon>
        <taxon>Arthropoda</taxon>
        <taxon>Hexapoda</taxon>
        <taxon>Insecta</taxon>
        <taxon>Pterygota</taxon>
        <taxon>Neoptera</taxon>
        <taxon>Endopterygota</taxon>
        <taxon>Lepidoptera</taxon>
        <taxon>Glossata</taxon>
        <taxon>Ditrysia</taxon>
        <taxon>Papilionoidea</taxon>
        <taxon>Papilionidae</taxon>
        <taxon>Papilioninae</taxon>
        <taxon>Iphiclides</taxon>
    </lineage>
</organism>
<keyword evidence="2" id="KW-1185">Reference proteome</keyword>
<evidence type="ECO:0000313" key="2">
    <source>
        <dbReference type="Proteomes" id="UP000837857"/>
    </source>
</evidence>
<gene>
    <name evidence="1" type="ORF">IPOD504_LOCUS88</name>
</gene>
<dbReference type="Proteomes" id="UP000837857">
    <property type="component" value="Chromosome 1"/>
</dbReference>